<dbReference type="AlphaFoldDB" id="A0AAW9QX42"/>
<feature type="region of interest" description="Disordered" evidence="1">
    <location>
        <begin position="1"/>
        <end position="23"/>
    </location>
</feature>
<comment type="caution">
    <text evidence="3">The sequence shown here is derived from an EMBL/GenBank/DDBJ whole genome shotgun (WGS) entry which is preliminary data.</text>
</comment>
<feature type="compositionally biased region" description="Basic and acidic residues" evidence="1">
    <location>
        <begin position="109"/>
        <end position="118"/>
    </location>
</feature>
<keyword evidence="2" id="KW-0812">Transmembrane</keyword>
<keyword evidence="2" id="KW-1133">Transmembrane helix</keyword>
<feature type="transmembrane region" description="Helical" evidence="2">
    <location>
        <begin position="51"/>
        <end position="69"/>
    </location>
</feature>
<gene>
    <name evidence="3" type="ORF">V0288_16535</name>
</gene>
<evidence type="ECO:0000256" key="1">
    <source>
        <dbReference type="SAM" id="MobiDB-lite"/>
    </source>
</evidence>
<organism evidence="3 4">
    <name type="scientific">Pannus brasiliensis CCIBt3594</name>
    <dbReference type="NCBI Taxonomy" id="1427578"/>
    <lineage>
        <taxon>Bacteria</taxon>
        <taxon>Bacillati</taxon>
        <taxon>Cyanobacteriota</taxon>
        <taxon>Cyanophyceae</taxon>
        <taxon>Oscillatoriophycideae</taxon>
        <taxon>Chroococcales</taxon>
        <taxon>Microcystaceae</taxon>
        <taxon>Pannus</taxon>
    </lineage>
</organism>
<feature type="region of interest" description="Disordered" evidence="1">
    <location>
        <begin position="97"/>
        <end position="127"/>
    </location>
</feature>
<dbReference type="Proteomes" id="UP001328733">
    <property type="component" value="Unassembled WGS sequence"/>
</dbReference>
<protein>
    <submittedName>
        <fullName evidence="3">Uncharacterized protein</fullName>
    </submittedName>
</protein>
<dbReference type="RefSeq" id="WP_332866221.1">
    <property type="nucleotide sequence ID" value="NZ_JBAFSM010000034.1"/>
</dbReference>
<evidence type="ECO:0000313" key="3">
    <source>
        <dbReference type="EMBL" id="MEG3438736.1"/>
    </source>
</evidence>
<proteinExistence type="predicted"/>
<name>A0AAW9QX42_9CHRO</name>
<accession>A0AAW9QX42</accession>
<evidence type="ECO:0000256" key="2">
    <source>
        <dbReference type="SAM" id="Phobius"/>
    </source>
</evidence>
<keyword evidence="2" id="KW-0472">Membrane</keyword>
<dbReference type="EMBL" id="JBAFSM010000034">
    <property type="protein sequence ID" value="MEG3438736.1"/>
    <property type="molecule type" value="Genomic_DNA"/>
</dbReference>
<sequence>MSPEDDNLVSFLRQHRPSPPEPRANLEEEILRAIEIEAETPRKRPIISPRTGAISIAAIALLLFGFYRWSSPTPRVATISDRELEAFLADNWNETLYGSNRSPTVSRPENTRTTRTEPRLTYSTYHP</sequence>
<keyword evidence="4" id="KW-1185">Reference proteome</keyword>
<reference evidence="3 4" key="1">
    <citation type="submission" date="2024-01" db="EMBL/GenBank/DDBJ databases">
        <title>Genomic insights into the taxonomy and metabolism of the cyanobacterium Pannus brasiliensis CCIBt3594.</title>
        <authorList>
            <person name="Machado M."/>
            <person name="Botero N.B."/>
            <person name="Andreote A.P.D."/>
            <person name="Feitosa A.M.T."/>
            <person name="Popin R."/>
            <person name="Sivonen K."/>
            <person name="Fiore M.F."/>
        </authorList>
    </citation>
    <scope>NUCLEOTIDE SEQUENCE [LARGE SCALE GENOMIC DNA]</scope>
    <source>
        <strain evidence="3 4">CCIBt3594</strain>
    </source>
</reference>
<evidence type="ECO:0000313" key="4">
    <source>
        <dbReference type="Proteomes" id="UP001328733"/>
    </source>
</evidence>